<evidence type="ECO:0000313" key="1">
    <source>
        <dbReference type="EMBL" id="PYE20970.1"/>
    </source>
</evidence>
<comment type="caution">
    <text evidence="1">The sequence shown here is derived from an EMBL/GenBank/DDBJ whole genome shotgun (WGS) entry which is preliminary data.</text>
</comment>
<keyword evidence="2" id="KW-1185">Reference proteome</keyword>
<reference evidence="1 2" key="1">
    <citation type="submission" date="2018-06" db="EMBL/GenBank/DDBJ databases">
        <title>Genomic Encyclopedia of Type Strains, Phase IV (KMG-IV): sequencing the most valuable type-strain genomes for metagenomic binning, comparative biology and taxonomic classification.</title>
        <authorList>
            <person name="Goeker M."/>
        </authorList>
    </citation>
    <scope>NUCLEOTIDE SEQUENCE [LARGE SCALE GENOMIC DNA]</scope>
    <source>
        <strain evidence="1 2">DSM 45521</strain>
    </source>
</reference>
<gene>
    <name evidence="1" type="ORF">DFR67_101362</name>
</gene>
<dbReference type="AlphaFoldDB" id="A0A318S2Q3"/>
<dbReference type="EMBL" id="QJSP01000001">
    <property type="protein sequence ID" value="PYE20970.1"/>
    <property type="molecule type" value="Genomic_DNA"/>
</dbReference>
<dbReference type="OrthoDB" id="5188961at2"/>
<evidence type="ECO:0000313" key="2">
    <source>
        <dbReference type="Proteomes" id="UP000247591"/>
    </source>
</evidence>
<organism evidence="1 2">
    <name type="scientific">Williamsia limnetica</name>
    <dbReference type="NCBI Taxonomy" id="882452"/>
    <lineage>
        <taxon>Bacteria</taxon>
        <taxon>Bacillati</taxon>
        <taxon>Actinomycetota</taxon>
        <taxon>Actinomycetes</taxon>
        <taxon>Mycobacteriales</taxon>
        <taxon>Nocardiaceae</taxon>
        <taxon>Williamsia</taxon>
    </lineage>
</organism>
<name>A0A318S2Q3_WILLI</name>
<dbReference type="Proteomes" id="UP000247591">
    <property type="component" value="Unassembled WGS sequence"/>
</dbReference>
<sequence>MTDTGTEYPSDAQGLSGALGAWGAAWQSGRCSPDDVLDVLSWWSSRHRVIPADRAAAQELSLDAGGEESDALLRLIRAGSPNGLAVLLVAPGDMLGLPPRSPVTTAALDTGELLVVPGHYALVPRRLDRYTVGWGAHTLETPMVPVTMPLGEVEYELRESIRSAAEILGDLRLPRSAPLPDPRAKVAELTRLAATQLPPNVNTRAERILEQAAHVAAILAVAAAAAPDFGINAAGQHTGDGALRELGRTVRVARMSATNAVISELLHGNKV</sequence>
<proteinExistence type="predicted"/>
<protein>
    <submittedName>
        <fullName evidence="1">Uncharacterized protein</fullName>
    </submittedName>
</protein>
<accession>A0A318S2Q3</accession>
<dbReference type="RefSeq" id="WP_110467672.1">
    <property type="nucleotide sequence ID" value="NZ_QJSP01000001.1"/>
</dbReference>